<dbReference type="RefSeq" id="WP_114189804.1">
    <property type="nucleotide sequence ID" value="NZ_JAWXYJ010000123.1"/>
</dbReference>
<dbReference type="Proteomes" id="UP000252694">
    <property type="component" value="Unassembled WGS sequence"/>
</dbReference>
<dbReference type="PANTHER" id="PTHR30007">
    <property type="entry name" value="PHP DOMAIN PROTEIN"/>
    <property type="match status" value="1"/>
</dbReference>
<evidence type="ECO:0000259" key="1">
    <source>
        <dbReference type="Pfam" id="PF01609"/>
    </source>
</evidence>
<dbReference type="InterPro" id="IPR025161">
    <property type="entry name" value="IS402-like_dom"/>
</dbReference>
<dbReference type="Pfam" id="PF01609">
    <property type="entry name" value="DDE_Tnp_1"/>
    <property type="match status" value="1"/>
</dbReference>
<dbReference type="EMBL" id="UFMQ01000067">
    <property type="protein sequence ID" value="SST34571.1"/>
    <property type="molecule type" value="Genomic_DNA"/>
</dbReference>
<proteinExistence type="predicted"/>
<gene>
    <name evidence="3" type="ORF">SAMEA104305318_04156</name>
</gene>
<evidence type="ECO:0000259" key="2">
    <source>
        <dbReference type="Pfam" id="PF13340"/>
    </source>
</evidence>
<dbReference type="GO" id="GO:0003677">
    <property type="term" value="F:DNA binding"/>
    <property type="evidence" value="ECO:0007669"/>
    <property type="project" value="InterPro"/>
</dbReference>
<evidence type="ECO:0000313" key="4">
    <source>
        <dbReference type="Proteomes" id="UP000252694"/>
    </source>
</evidence>
<dbReference type="GO" id="GO:0006313">
    <property type="term" value="P:DNA transposition"/>
    <property type="evidence" value="ECO:0007669"/>
    <property type="project" value="InterPro"/>
</dbReference>
<dbReference type="AlphaFoldDB" id="A0A333V782"/>
<dbReference type="Pfam" id="PF13340">
    <property type="entry name" value="DUF4096"/>
    <property type="match status" value="1"/>
</dbReference>
<dbReference type="InterPro" id="IPR002559">
    <property type="entry name" value="Transposase_11"/>
</dbReference>
<accession>A0A333V782</accession>
<feature type="domain" description="Insertion element IS402-like" evidence="2">
    <location>
        <begin position="6"/>
        <end position="75"/>
    </location>
</feature>
<evidence type="ECO:0000313" key="3">
    <source>
        <dbReference type="EMBL" id="SST34571.1"/>
    </source>
</evidence>
<dbReference type="NCBIfam" id="NF033580">
    <property type="entry name" value="transpos_IS5_3"/>
    <property type="match status" value="1"/>
</dbReference>
<sequence>MPRTMLNDQHWSKLQNIFRQFNIYLKPNLRNFVEAILFRIRTGCPWRDLPQEFGNSNSIFQKYNRWSNNHKLMKIFKLFANNADIEWIFIDGSHVRAHQHSSGIKDQDISKSIGGNSSKIHLAVDSNGNPIEFIISDGTTHDMKVASILVQQLDLTETETMCADKGYDSEYLRVQIQNTNTKANIPRKSNTQSNNDHMDWYLYKIRHLVENAFCRLKHFRGIATRFDKLKRNFESAVALACIYIWLPL</sequence>
<feature type="domain" description="Transposase IS4-like" evidence="1">
    <location>
        <begin position="88"/>
        <end position="245"/>
    </location>
</feature>
<protein>
    <submittedName>
        <fullName evidence="3">Transposase</fullName>
    </submittedName>
</protein>
<name>A0A333V782_ACIBA</name>
<reference evidence="3 4" key="1">
    <citation type="submission" date="2018-07" db="EMBL/GenBank/DDBJ databases">
        <authorList>
            <consortium name="Pathogen Informatics"/>
        </authorList>
    </citation>
    <scope>NUCLEOTIDE SEQUENCE [LARGE SCALE GENOMIC DNA]</scope>
    <source>
        <strain evidence="3 4">4300STDY7045823</strain>
    </source>
</reference>
<dbReference type="GO" id="GO:0004803">
    <property type="term" value="F:transposase activity"/>
    <property type="evidence" value="ECO:0007669"/>
    <property type="project" value="InterPro"/>
</dbReference>
<organism evidence="3 4">
    <name type="scientific">Acinetobacter baumannii</name>
    <dbReference type="NCBI Taxonomy" id="470"/>
    <lineage>
        <taxon>Bacteria</taxon>
        <taxon>Pseudomonadati</taxon>
        <taxon>Pseudomonadota</taxon>
        <taxon>Gammaproteobacteria</taxon>
        <taxon>Moraxellales</taxon>
        <taxon>Moraxellaceae</taxon>
        <taxon>Acinetobacter</taxon>
        <taxon>Acinetobacter calcoaceticus/baumannii complex</taxon>
    </lineage>
</organism>
<dbReference type="PANTHER" id="PTHR30007:SF1">
    <property type="entry name" value="BLR1914 PROTEIN"/>
    <property type="match status" value="1"/>
</dbReference>